<dbReference type="OrthoDB" id="1272389at2"/>
<sequence length="92" mass="10125">MEVIVTYDIKRNHTEIKKELLSLGYVETITGVSRGTNTSVIQQLPNTTLLKYHAVSTNAVLDQVVGVISKHNGGLERIFCAQLADPLTWSGQ</sequence>
<keyword evidence="2" id="KW-1185">Reference proteome</keyword>
<gene>
    <name evidence="1" type="ORF">HYN43_002570</name>
</gene>
<reference evidence="1 2" key="1">
    <citation type="submission" date="2018-10" db="EMBL/GenBank/DDBJ databases">
        <title>Genome sequencing of Mucilaginibacter sp. HYN0043.</title>
        <authorList>
            <person name="Kim M."/>
            <person name="Yi H."/>
        </authorList>
    </citation>
    <scope>NUCLEOTIDE SEQUENCE [LARGE SCALE GENOMIC DNA]</scope>
    <source>
        <strain evidence="1 2">HYN0043</strain>
    </source>
</reference>
<evidence type="ECO:0008006" key="3">
    <source>
        <dbReference type="Google" id="ProtNLM"/>
    </source>
</evidence>
<evidence type="ECO:0000313" key="1">
    <source>
        <dbReference type="EMBL" id="AYL94244.1"/>
    </source>
</evidence>
<evidence type="ECO:0000313" key="2">
    <source>
        <dbReference type="Proteomes" id="UP000270046"/>
    </source>
</evidence>
<dbReference type="KEGG" id="muh:HYN43_002570"/>
<dbReference type="RefSeq" id="WP_119407964.1">
    <property type="nucleotide sequence ID" value="NZ_CP032869.1"/>
</dbReference>
<name>A0A494VJ25_9SPHI</name>
<proteinExistence type="predicted"/>
<protein>
    <recommendedName>
        <fullName evidence="3">DUF3240 domain-containing protein</fullName>
    </recommendedName>
</protein>
<dbReference type="AlphaFoldDB" id="A0A494VJ25"/>
<dbReference type="Proteomes" id="UP000270046">
    <property type="component" value="Chromosome"/>
</dbReference>
<organism evidence="1 2">
    <name type="scientific">Mucilaginibacter celer</name>
    <dbReference type="NCBI Taxonomy" id="2305508"/>
    <lineage>
        <taxon>Bacteria</taxon>
        <taxon>Pseudomonadati</taxon>
        <taxon>Bacteroidota</taxon>
        <taxon>Sphingobacteriia</taxon>
        <taxon>Sphingobacteriales</taxon>
        <taxon>Sphingobacteriaceae</taxon>
        <taxon>Mucilaginibacter</taxon>
    </lineage>
</organism>
<accession>A0A494VJ25</accession>
<dbReference type="EMBL" id="CP032869">
    <property type="protein sequence ID" value="AYL94244.1"/>
    <property type="molecule type" value="Genomic_DNA"/>
</dbReference>